<reference evidence="3" key="1">
    <citation type="submission" date="2016-10" db="EMBL/GenBank/DDBJ databases">
        <authorList>
            <person name="Varghese N."/>
            <person name="Submissions S."/>
        </authorList>
    </citation>
    <scope>NUCLEOTIDE SEQUENCE [LARGE SCALE GENOMIC DNA]</scope>
    <source>
        <strain evidence="3">LMG 26031</strain>
    </source>
</reference>
<feature type="signal peptide" evidence="1">
    <location>
        <begin position="1"/>
        <end position="19"/>
    </location>
</feature>
<feature type="chain" id="PRO_5011783135" evidence="1">
    <location>
        <begin position="20"/>
        <end position="60"/>
    </location>
</feature>
<dbReference type="Proteomes" id="UP000198866">
    <property type="component" value="Unassembled WGS sequence"/>
</dbReference>
<dbReference type="AlphaFoldDB" id="A0A1H7DFN1"/>
<protein>
    <submittedName>
        <fullName evidence="2">Uncharacterized protein</fullName>
    </submittedName>
</protein>
<evidence type="ECO:0000256" key="1">
    <source>
        <dbReference type="SAM" id="SignalP"/>
    </source>
</evidence>
<gene>
    <name evidence="2" type="ORF">SAMN05192539_102997</name>
</gene>
<organism evidence="2 3">
    <name type="scientific">Paraburkholderia diazotrophica</name>
    <dbReference type="NCBI Taxonomy" id="667676"/>
    <lineage>
        <taxon>Bacteria</taxon>
        <taxon>Pseudomonadati</taxon>
        <taxon>Pseudomonadota</taxon>
        <taxon>Betaproteobacteria</taxon>
        <taxon>Burkholderiales</taxon>
        <taxon>Burkholderiaceae</taxon>
        <taxon>Paraburkholderia</taxon>
    </lineage>
</organism>
<feature type="non-terminal residue" evidence="2">
    <location>
        <position position="60"/>
    </location>
</feature>
<keyword evidence="3" id="KW-1185">Reference proteome</keyword>
<sequence length="60" mass="6389">MRLAAQALPLCGAALTFFAAAKKVSKESGLTPPVLDLYPRALNVPTLHTAKYWSMCVAIA</sequence>
<proteinExistence type="predicted"/>
<name>A0A1H7DFN1_9BURK</name>
<evidence type="ECO:0000313" key="2">
    <source>
        <dbReference type="EMBL" id="SEK00611.1"/>
    </source>
</evidence>
<evidence type="ECO:0000313" key="3">
    <source>
        <dbReference type="Proteomes" id="UP000198866"/>
    </source>
</evidence>
<accession>A0A1H7DFN1</accession>
<keyword evidence="1" id="KW-0732">Signal</keyword>
<dbReference type="EMBL" id="FNYE01000029">
    <property type="protein sequence ID" value="SEK00611.1"/>
    <property type="molecule type" value="Genomic_DNA"/>
</dbReference>